<proteinExistence type="inferred from homology"/>
<dbReference type="InterPro" id="IPR029062">
    <property type="entry name" value="Class_I_gatase-like"/>
</dbReference>
<evidence type="ECO:0000256" key="2">
    <source>
        <dbReference type="ARBA" id="ARBA00022670"/>
    </source>
</evidence>
<evidence type="ECO:0000256" key="1">
    <source>
        <dbReference type="ARBA" id="ARBA00006534"/>
    </source>
</evidence>
<dbReference type="PANTHER" id="PTHR36175">
    <property type="entry name" value="CYANOPHYCINASE"/>
    <property type="match status" value="1"/>
</dbReference>
<accession>A0A7Y0FI39</accession>
<dbReference type="AlphaFoldDB" id="A0A7Y0FI39"/>
<dbReference type="RefSeq" id="WP_169230451.1">
    <property type="nucleotide sequence ID" value="NZ_JABBGF010000001.1"/>
</dbReference>
<dbReference type="PANTHER" id="PTHR36175:SF1">
    <property type="entry name" value="CYANOPHYCINASE"/>
    <property type="match status" value="1"/>
</dbReference>
<dbReference type="Pfam" id="PF03575">
    <property type="entry name" value="Peptidase_S51"/>
    <property type="match status" value="1"/>
</dbReference>
<dbReference type="GO" id="GO:0008236">
    <property type="term" value="F:serine-type peptidase activity"/>
    <property type="evidence" value="ECO:0007669"/>
    <property type="project" value="UniProtKB-KW"/>
</dbReference>
<dbReference type="GO" id="GO:0006508">
    <property type="term" value="P:proteolysis"/>
    <property type="evidence" value="ECO:0007669"/>
    <property type="project" value="UniProtKB-KW"/>
</dbReference>
<dbReference type="EMBL" id="JABBGF010000001">
    <property type="protein sequence ID" value="NML57098.1"/>
    <property type="molecule type" value="Genomic_DNA"/>
</dbReference>
<dbReference type="Gene3D" id="3.40.50.880">
    <property type="match status" value="1"/>
</dbReference>
<keyword evidence="2" id="KW-0645">Protease</keyword>
<gene>
    <name evidence="5" type="ORF">HHL20_07050</name>
</gene>
<evidence type="ECO:0000256" key="3">
    <source>
        <dbReference type="ARBA" id="ARBA00022801"/>
    </source>
</evidence>
<organism evidence="5 6">
    <name type="scientific">Chryseobacterium cheonjiense</name>
    <dbReference type="NCBI Taxonomy" id="2728845"/>
    <lineage>
        <taxon>Bacteria</taxon>
        <taxon>Pseudomonadati</taxon>
        <taxon>Bacteroidota</taxon>
        <taxon>Flavobacteriia</taxon>
        <taxon>Flavobacteriales</taxon>
        <taxon>Weeksellaceae</taxon>
        <taxon>Chryseobacterium group</taxon>
        <taxon>Chryseobacterium</taxon>
    </lineage>
</organism>
<comment type="similarity">
    <text evidence="1">Belongs to the peptidase S51 family.</text>
</comment>
<sequence length="271" mass="30452">MIPKGKLIMIRNTDAVNAENKKQTDGHFFLHQIFQLLCSQKDVPIELISTASDHKEQIEKKYSEELLAAGYHNFNFLYLDQEKNQDEKLSSRLIGAKVVIFTDEQPELCEVLRDSSILKLLYRKYLLEEDFTVAGINVGAMCISGIFMKDSGVNDGLGFINTCIIDTRFDHKTRFKNLIKNVILNNEYFGLGLSENTALIIEEGTKVLCKGSGSVMLVNARNVKKINAREFDKGNTMFVKNLKGHILVDGCMLNLTNGEVINTGYKASVSN</sequence>
<evidence type="ECO:0000256" key="4">
    <source>
        <dbReference type="ARBA" id="ARBA00022825"/>
    </source>
</evidence>
<keyword evidence="3" id="KW-0378">Hydrolase</keyword>
<dbReference type="GO" id="GO:0016740">
    <property type="term" value="F:transferase activity"/>
    <property type="evidence" value="ECO:0007669"/>
    <property type="project" value="UniProtKB-KW"/>
</dbReference>
<name>A0A7Y0FI39_9FLAO</name>
<comment type="caution">
    <text evidence="5">The sequence shown here is derived from an EMBL/GenBank/DDBJ whole genome shotgun (WGS) entry which is preliminary data.</text>
</comment>
<keyword evidence="4" id="KW-0720">Serine protease</keyword>
<evidence type="ECO:0000313" key="5">
    <source>
        <dbReference type="EMBL" id="NML57098.1"/>
    </source>
</evidence>
<keyword evidence="5" id="KW-0808">Transferase</keyword>
<keyword evidence="6" id="KW-1185">Reference proteome</keyword>
<evidence type="ECO:0000313" key="6">
    <source>
        <dbReference type="Proteomes" id="UP000552615"/>
    </source>
</evidence>
<protein>
    <submittedName>
        <fullName evidence="5">Type 1 glutamine amidotransferase-like domain-containing protein</fullName>
    </submittedName>
</protein>
<reference evidence="5 6" key="1">
    <citation type="submission" date="2020-04" db="EMBL/GenBank/DDBJ databases">
        <title>Chryseobacterium sp. RJ-7-14 sp. nov., isolated from Jeju soil.</title>
        <authorList>
            <person name="Dahal R.H."/>
            <person name="Chaudhary D.K."/>
        </authorList>
    </citation>
    <scope>NUCLEOTIDE SEQUENCE [LARGE SCALE GENOMIC DNA]</scope>
    <source>
        <strain evidence="5 6">RJ-7-14</strain>
    </source>
</reference>
<dbReference type="InterPro" id="IPR005320">
    <property type="entry name" value="Peptidase_S51"/>
</dbReference>
<keyword evidence="5" id="KW-0315">Glutamine amidotransferase</keyword>
<dbReference type="Proteomes" id="UP000552615">
    <property type="component" value="Unassembled WGS sequence"/>
</dbReference>